<dbReference type="RefSeq" id="WP_110400393.1">
    <property type="nucleotide sequence ID" value="NZ_QJJS01000006.1"/>
</dbReference>
<dbReference type="InterPro" id="IPR037171">
    <property type="entry name" value="NagB/RpiA_transferase-like"/>
</dbReference>
<dbReference type="PANTHER" id="PTHR34294">
    <property type="entry name" value="TRANSCRIPTIONAL REGULATOR-RELATED"/>
    <property type="match status" value="1"/>
</dbReference>
<evidence type="ECO:0000256" key="3">
    <source>
        <dbReference type="ARBA" id="ARBA00023125"/>
    </source>
</evidence>
<evidence type="ECO:0000256" key="2">
    <source>
        <dbReference type="ARBA" id="ARBA00023015"/>
    </source>
</evidence>
<reference evidence="6 7" key="1">
    <citation type="submission" date="2018-05" db="EMBL/GenBank/DDBJ databases">
        <title>Genomic Encyclopedia of Type Strains, Phase IV (KMG-IV): sequencing the most valuable type-strain genomes for metagenomic binning, comparative biology and taxonomic classification.</title>
        <authorList>
            <person name="Goeker M."/>
        </authorList>
    </citation>
    <scope>NUCLEOTIDE SEQUENCE [LARGE SCALE GENOMIC DNA]</scope>
    <source>
        <strain evidence="6 7">DSM 566</strain>
    </source>
</reference>
<keyword evidence="2" id="KW-0805">Transcription regulation</keyword>
<name>A0A318H0Q6_9BURK</name>
<evidence type="ECO:0000313" key="7">
    <source>
        <dbReference type="Proteomes" id="UP000247811"/>
    </source>
</evidence>
<dbReference type="Pfam" id="PF04198">
    <property type="entry name" value="Sugar-bind"/>
    <property type="match status" value="1"/>
</dbReference>
<dbReference type="Gene3D" id="3.40.50.1360">
    <property type="match status" value="1"/>
</dbReference>
<keyword evidence="3 6" id="KW-0238">DNA-binding</keyword>
<evidence type="ECO:0000256" key="1">
    <source>
        <dbReference type="ARBA" id="ARBA00010466"/>
    </source>
</evidence>
<dbReference type="InterPro" id="IPR051054">
    <property type="entry name" value="SorC_transcr_regulators"/>
</dbReference>
<comment type="similarity">
    <text evidence="1">Belongs to the SorC transcriptional regulatory family.</text>
</comment>
<dbReference type="GO" id="GO:0030246">
    <property type="term" value="F:carbohydrate binding"/>
    <property type="evidence" value="ECO:0007669"/>
    <property type="project" value="InterPro"/>
</dbReference>
<dbReference type="OrthoDB" id="7065657at2"/>
<proteinExistence type="inferred from homology"/>
<evidence type="ECO:0000259" key="5">
    <source>
        <dbReference type="Pfam" id="PF04198"/>
    </source>
</evidence>
<dbReference type="EMBL" id="QJJS01000006">
    <property type="protein sequence ID" value="PXW96563.1"/>
    <property type="molecule type" value="Genomic_DNA"/>
</dbReference>
<organism evidence="6 7">
    <name type="scientific">Sphaerotilus hippei</name>
    <dbReference type="NCBI Taxonomy" id="744406"/>
    <lineage>
        <taxon>Bacteria</taxon>
        <taxon>Pseudomonadati</taxon>
        <taxon>Pseudomonadota</taxon>
        <taxon>Betaproteobacteria</taxon>
        <taxon>Burkholderiales</taxon>
        <taxon>Sphaerotilaceae</taxon>
        <taxon>Sphaerotilus</taxon>
    </lineage>
</organism>
<dbReference type="Proteomes" id="UP000247811">
    <property type="component" value="Unassembled WGS sequence"/>
</dbReference>
<dbReference type="Gene3D" id="1.10.10.10">
    <property type="entry name" value="Winged helix-like DNA-binding domain superfamily/Winged helix DNA-binding domain"/>
    <property type="match status" value="1"/>
</dbReference>
<dbReference type="SUPFAM" id="SSF100950">
    <property type="entry name" value="NagB/RpiA/CoA transferase-like"/>
    <property type="match status" value="1"/>
</dbReference>
<evidence type="ECO:0000313" key="6">
    <source>
        <dbReference type="EMBL" id="PXW96563.1"/>
    </source>
</evidence>
<dbReference type="PANTHER" id="PTHR34294:SF1">
    <property type="entry name" value="TRANSCRIPTIONAL REGULATOR LSRR"/>
    <property type="match status" value="1"/>
</dbReference>
<sequence length="319" mass="34305">MDNEQSLSIRAAWLAYVGGYTQEQIAERLGVSRIKAQRLIASAMQSGMVKFWVEGVPADCMALEDELMKAFGLKRCVVVPTTHDDEAPGDEIAALAVAGARYLCRELESGTLKSVGIGHGRTLAAMVDRMPRMNLPDTRFVSLLGSLTRSSAANPYDVIARLAERTGGECFFLPVPFIADSGADAQVLRAQSGVQHVFEMIRECQLCVVGVGELGPRTHLQRSHSVTLEERQRLTRAGAVGELAGRFMTAEGGLVDSEMNERAVGASLDDLRGRDVLAVAGGKYKADAIRAVLRSGVITALIVDEATARQVLHPQAASR</sequence>
<dbReference type="InterPro" id="IPR036388">
    <property type="entry name" value="WH-like_DNA-bd_sf"/>
</dbReference>
<protein>
    <submittedName>
        <fullName evidence="6">DNA-binding transcriptional regulator LsrR (DeoR family)</fullName>
    </submittedName>
</protein>
<dbReference type="InterPro" id="IPR007324">
    <property type="entry name" value="Sugar-bd_dom_put"/>
</dbReference>
<gene>
    <name evidence="6" type="ORF">C7444_10682</name>
</gene>
<keyword evidence="7" id="KW-1185">Reference proteome</keyword>
<accession>A0A318H0Q6</accession>
<dbReference type="GO" id="GO:0003677">
    <property type="term" value="F:DNA binding"/>
    <property type="evidence" value="ECO:0007669"/>
    <property type="project" value="UniProtKB-KW"/>
</dbReference>
<evidence type="ECO:0000256" key="4">
    <source>
        <dbReference type="ARBA" id="ARBA00023163"/>
    </source>
</evidence>
<feature type="domain" description="Sugar-binding" evidence="5">
    <location>
        <begin position="59"/>
        <end position="312"/>
    </location>
</feature>
<keyword evidence="4" id="KW-0804">Transcription</keyword>
<comment type="caution">
    <text evidence="6">The sequence shown here is derived from an EMBL/GenBank/DDBJ whole genome shotgun (WGS) entry which is preliminary data.</text>
</comment>
<dbReference type="AlphaFoldDB" id="A0A318H0Q6"/>